<dbReference type="OrthoDB" id="6174426at2"/>
<evidence type="ECO:0000256" key="1">
    <source>
        <dbReference type="ARBA" id="ARBA00008791"/>
    </source>
</evidence>
<dbReference type="PRINTS" id="PR01438">
    <property type="entry name" value="UNVRSLSTRESS"/>
</dbReference>
<dbReference type="PANTHER" id="PTHR46553">
    <property type="entry name" value="ADENINE NUCLEOTIDE ALPHA HYDROLASES-LIKE SUPERFAMILY PROTEIN"/>
    <property type="match status" value="1"/>
</dbReference>
<dbReference type="AlphaFoldDB" id="A0A433JVU2"/>
<dbReference type="CDD" id="cd23659">
    <property type="entry name" value="USP_At3g01520-like"/>
    <property type="match status" value="1"/>
</dbReference>
<feature type="domain" description="UspA" evidence="3">
    <location>
        <begin position="17"/>
        <end position="154"/>
    </location>
</feature>
<dbReference type="Proteomes" id="UP000274909">
    <property type="component" value="Unassembled WGS sequence"/>
</dbReference>
<dbReference type="InterPro" id="IPR006016">
    <property type="entry name" value="UspA"/>
</dbReference>
<keyword evidence="5" id="KW-1185">Reference proteome</keyword>
<comment type="similarity">
    <text evidence="1">Belongs to the universal stress protein A family.</text>
</comment>
<accession>A0A433JVU2</accession>
<evidence type="ECO:0000313" key="5">
    <source>
        <dbReference type="Proteomes" id="UP000274909"/>
    </source>
</evidence>
<dbReference type="InterPro" id="IPR006015">
    <property type="entry name" value="Universal_stress_UspA"/>
</dbReference>
<sequence length="168" mass="17209">MSRETGQAMEDGADGPLVVGHDGSSGADAALAAALDLATHLGAHVEVVRSWTIDTAPPGAIFVEGYAAPLTDVDEVVRARLEKDSAAIVARYPGVAVSYRGVLGHAAEVLLRSAHPARMLIVGSRGRGGFASLLLGSVSDQCVRHAACPVLVVPAVSSPRQGVRRSAP</sequence>
<evidence type="ECO:0000313" key="4">
    <source>
        <dbReference type="EMBL" id="RUR03260.1"/>
    </source>
</evidence>
<comment type="caution">
    <text evidence="4">The sequence shown here is derived from an EMBL/GenBank/DDBJ whole genome shotgun (WGS) entry which is preliminary data.</text>
</comment>
<dbReference type="EMBL" id="RZGZ01000001">
    <property type="protein sequence ID" value="RUR03260.1"/>
    <property type="molecule type" value="Genomic_DNA"/>
</dbReference>
<dbReference type="PANTHER" id="PTHR46553:SF3">
    <property type="entry name" value="ADENINE NUCLEOTIDE ALPHA HYDROLASES-LIKE SUPERFAMILY PROTEIN"/>
    <property type="match status" value="1"/>
</dbReference>
<dbReference type="Gene3D" id="3.40.50.620">
    <property type="entry name" value="HUPs"/>
    <property type="match status" value="1"/>
</dbReference>
<evidence type="ECO:0000256" key="2">
    <source>
        <dbReference type="SAM" id="MobiDB-lite"/>
    </source>
</evidence>
<dbReference type="Pfam" id="PF00582">
    <property type="entry name" value="Usp"/>
    <property type="match status" value="1"/>
</dbReference>
<dbReference type="RefSeq" id="WP_127046470.1">
    <property type="nucleotide sequence ID" value="NZ_RZGZ01000001.1"/>
</dbReference>
<organism evidence="4 5">
    <name type="scientific">Labedella endophytica</name>
    <dbReference type="NCBI Taxonomy" id="1523160"/>
    <lineage>
        <taxon>Bacteria</taxon>
        <taxon>Bacillati</taxon>
        <taxon>Actinomycetota</taxon>
        <taxon>Actinomycetes</taxon>
        <taxon>Micrococcales</taxon>
        <taxon>Microbacteriaceae</taxon>
        <taxon>Labedella</taxon>
    </lineage>
</organism>
<name>A0A433JVU2_9MICO</name>
<evidence type="ECO:0000259" key="3">
    <source>
        <dbReference type="Pfam" id="PF00582"/>
    </source>
</evidence>
<gene>
    <name evidence="4" type="ORF">ELQ94_01535</name>
</gene>
<dbReference type="SUPFAM" id="SSF52402">
    <property type="entry name" value="Adenine nucleotide alpha hydrolases-like"/>
    <property type="match status" value="1"/>
</dbReference>
<dbReference type="InterPro" id="IPR014729">
    <property type="entry name" value="Rossmann-like_a/b/a_fold"/>
</dbReference>
<proteinExistence type="inferred from homology"/>
<reference evidence="4 5" key="1">
    <citation type="submission" date="2018-12" db="EMBL/GenBank/DDBJ databases">
        <authorList>
            <person name="Li F."/>
        </authorList>
    </citation>
    <scope>NUCLEOTIDE SEQUENCE [LARGE SCALE GENOMIC DNA]</scope>
    <source>
        <strain evidence="4 5">EGI 6500705</strain>
    </source>
</reference>
<feature type="region of interest" description="Disordered" evidence="2">
    <location>
        <begin position="1"/>
        <end position="20"/>
    </location>
</feature>
<protein>
    <submittedName>
        <fullName evidence="4">Universal stress protein</fullName>
    </submittedName>
</protein>